<keyword evidence="2" id="KW-1185">Reference proteome</keyword>
<evidence type="ECO:0000313" key="1">
    <source>
        <dbReference type="EMBL" id="MYN09840.1"/>
    </source>
</evidence>
<comment type="caution">
    <text evidence="1">The sequence shown here is derived from an EMBL/GenBank/DDBJ whole genome shotgun (WGS) entry which is preliminary data.</text>
</comment>
<proteinExistence type="predicted"/>
<gene>
    <name evidence="1" type="ORF">GTP77_21190</name>
</gene>
<dbReference type="AlphaFoldDB" id="A0A7X4HER9"/>
<accession>A0A7X4HER9</accession>
<dbReference type="Proteomes" id="UP000450676">
    <property type="component" value="Unassembled WGS sequence"/>
</dbReference>
<dbReference type="EMBL" id="WWCU01000028">
    <property type="protein sequence ID" value="MYN09840.1"/>
    <property type="molecule type" value="Genomic_DNA"/>
</dbReference>
<reference evidence="1 2" key="1">
    <citation type="submission" date="2019-12" db="EMBL/GenBank/DDBJ databases">
        <title>Novel species isolated from a subtropical stream in China.</title>
        <authorList>
            <person name="Lu H."/>
        </authorList>
    </citation>
    <scope>NUCLEOTIDE SEQUENCE [LARGE SCALE GENOMIC DNA]</scope>
    <source>
        <strain evidence="1 2">FT127W</strain>
    </source>
</reference>
<name>A0A7X4HER9_9BURK</name>
<dbReference type="RefSeq" id="WP_161074140.1">
    <property type="nucleotide sequence ID" value="NZ_WWCU01000028.1"/>
</dbReference>
<organism evidence="1 2">
    <name type="scientific">Pseudoduganella aquatica</name>
    <dbReference type="NCBI Taxonomy" id="2660641"/>
    <lineage>
        <taxon>Bacteria</taxon>
        <taxon>Pseudomonadati</taxon>
        <taxon>Pseudomonadota</taxon>
        <taxon>Betaproteobacteria</taxon>
        <taxon>Burkholderiales</taxon>
        <taxon>Oxalobacteraceae</taxon>
        <taxon>Telluria group</taxon>
        <taxon>Pseudoduganella</taxon>
    </lineage>
</organism>
<sequence>MKKTNLPLTIIPQQIAIHKAVRAIGSSARGKPTKPKRITTLDLNISLKYRR</sequence>
<evidence type="ECO:0000313" key="2">
    <source>
        <dbReference type="Proteomes" id="UP000450676"/>
    </source>
</evidence>
<protein>
    <submittedName>
        <fullName evidence="1">Uncharacterized protein</fullName>
    </submittedName>
</protein>